<proteinExistence type="predicted"/>
<dbReference type="AlphaFoldDB" id="A0A1Q2GTH9"/>
<feature type="transmembrane region" description="Helical" evidence="1">
    <location>
        <begin position="125"/>
        <end position="143"/>
    </location>
</feature>
<evidence type="ECO:0000313" key="3">
    <source>
        <dbReference type="Proteomes" id="UP000188243"/>
    </source>
</evidence>
<feature type="transmembrane region" description="Helical" evidence="1">
    <location>
        <begin position="32"/>
        <end position="54"/>
    </location>
</feature>
<keyword evidence="1" id="KW-1133">Transmembrane helix</keyword>
<gene>
    <name evidence="2" type="ORF">B0W48_00550</name>
</gene>
<reference evidence="2 3" key="1">
    <citation type="submission" date="2017-02" db="EMBL/GenBank/DDBJ databases">
        <title>Complete genome sequence of the cold-active Pseudoalteromonas aliena strain EH1 isolated from Arctic seawater.</title>
        <authorList>
            <person name="Kim E."/>
            <person name="Heo E."/>
            <person name="Kim H."/>
            <person name="Kim D."/>
        </authorList>
    </citation>
    <scope>NUCLEOTIDE SEQUENCE [LARGE SCALE GENOMIC DNA]</scope>
    <source>
        <strain evidence="2 3">EH1</strain>
    </source>
</reference>
<protein>
    <submittedName>
        <fullName evidence="2">Uncharacterized protein</fullName>
    </submittedName>
</protein>
<keyword evidence="1" id="KW-0472">Membrane</keyword>
<sequence length="179" mass="21382">MKIFTFYYYFTYLFMIREFPDKDPHKGALSDISFPLGIFFTALTLFFLVESNIWWHIQSMWDPSFVEPSRYNPFAPSAVISLLGWFASTKILNWYFSRRGCLDSLKQYYLPYGEIVKTYDNQGRLLFFFFSFVGFSAFLLYVWKGVYGLLIIALLFGWIELWIRYEFEWSVDTGAKKND</sequence>
<dbReference type="RefSeq" id="WP_077535147.1">
    <property type="nucleotide sequence ID" value="NZ_CP019628.1"/>
</dbReference>
<accession>A0A1Q2GTH9</accession>
<dbReference type="EMBL" id="CP019628">
    <property type="protein sequence ID" value="AQP98412.1"/>
    <property type="molecule type" value="Genomic_DNA"/>
</dbReference>
<feature type="transmembrane region" description="Helical" evidence="1">
    <location>
        <begin position="149"/>
        <end position="167"/>
    </location>
</feature>
<dbReference type="STRING" id="247523.B0W48_00550"/>
<keyword evidence="1" id="KW-0812">Transmembrane</keyword>
<feature type="transmembrane region" description="Helical" evidence="1">
    <location>
        <begin position="74"/>
        <end position="96"/>
    </location>
</feature>
<dbReference type="KEGG" id="paln:B0W48_00550"/>
<name>A0A1Q2GTH9_9GAMM</name>
<organism evidence="2 3">
    <name type="scientific">Pseudoalteromonas aliena</name>
    <dbReference type="NCBI Taxonomy" id="247523"/>
    <lineage>
        <taxon>Bacteria</taxon>
        <taxon>Pseudomonadati</taxon>
        <taxon>Pseudomonadota</taxon>
        <taxon>Gammaproteobacteria</taxon>
        <taxon>Alteromonadales</taxon>
        <taxon>Pseudoalteromonadaceae</taxon>
        <taxon>Pseudoalteromonas</taxon>
    </lineage>
</organism>
<evidence type="ECO:0000313" key="2">
    <source>
        <dbReference type="EMBL" id="AQP98412.1"/>
    </source>
</evidence>
<dbReference type="Proteomes" id="UP000188243">
    <property type="component" value="Chromosome"/>
</dbReference>
<evidence type="ECO:0000256" key="1">
    <source>
        <dbReference type="SAM" id="Phobius"/>
    </source>
</evidence>